<dbReference type="PANTHER" id="PTHR10257:SF3">
    <property type="entry name" value="SERINE_THREONINE-PROTEIN PHOSPHATASE 2A 56 KDA REGULATORY SUBUNIT GAMMA ISOFORM"/>
    <property type="match status" value="1"/>
</dbReference>
<keyword evidence="4" id="KW-1185">Reference proteome</keyword>
<dbReference type="WBParaSite" id="MBELARI_LOCUS20520">
    <property type="protein sequence ID" value="MBELARI_LOCUS20520"/>
    <property type="gene ID" value="MBELARI_LOCUS20520"/>
</dbReference>
<dbReference type="GO" id="GO:0005829">
    <property type="term" value="C:cytosol"/>
    <property type="evidence" value="ECO:0007669"/>
    <property type="project" value="TreeGrafter"/>
</dbReference>
<evidence type="ECO:0000256" key="3">
    <source>
        <dbReference type="SAM" id="MobiDB-lite"/>
    </source>
</evidence>
<feature type="compositionally biased region" description="Basic and acidic residues" evidence="3">
    <location>
        <begin position="547"/>
        <end position="560"/>
    </location>
</feature>
<dbReference type="InterPro" id="IPR002554">
    <property type="entry name" value="PP2A_B56"/>
</dbReference>
<evidence type="ECO:0000313" key="4">
    <source>
        <dbReference type="Proteomes" id="UP000887575"/>
    </source>
</evidence>
<organism evidence="4 5">
    <name type="scientific">Mesorhabditis belari</name>
    <dbReference type="NCBI Taxonomy" id="2138241"/>
    <lineage>
        <taxon>Eukaryota</taxon>
        <taxon>Metazoa</taxon>
        <taxon>Ecdysozoa</taxon>
        <taxon>Nematoda</taxon>
        <taxon>Chromadorea</taxon>
        <taxon>Rhabditida</taxon>
        <taxon>Rhabditina</taxon>
        <taxon>Rhabditomorpha</taxon>
        <taxon>Rhabditoidea</taxon>
        <taxon>Rhabditidae</taxon>
        <taxon>Mesorhabditinae</taxon>
        <taxon>Mesorhabditis</taxon>
    </lineage>
</organism>
<dbReference type="Gene3D" id="1.25.10.10">
    <property type="entry name" value="Leucine-rich Repeat Variant"/>
    <property type="match status" value="1"/>
</dbReference>
<dbReference type="PANTHER" id="PTHR10257">
    <property type="entry name" value="SERINE/THREONINE PROTEIN PHOSPHATASE 2A PP2A REGULATORY SUBUNIT B"/>
    <property type="match status" value="1"/>
</dbReference>
<evidence type="ECO:0000313" key="5">
    <source>
        <dbReference type="WBParaSite" id="MBELARI_LOCUS20520"/>
    </source>
</evidence>
<dbReference type="AlphaFoldDB" id="A0AAF3J776"/>
<sequence length="573" mass="66005">MFSHLIPVMSKKGEKGKEKKKEEPPAPPQTLVKKPSNYGGGPQIPRRDRRVSSSIFGVSKKRELITLPKIADTPPAGKEALFIQKLQQCDVIFDFKEDPLSDIKYKEVKRAALAEVTEYVIFDRDAITEAIYPEAIQMFRLNIFRSLPPSINPSDVECDPEEDEPNLEAAWPHLQLVYEFFLRFLESPGFQPSIAKSYITPVFIVMLIEMMNSEDPRERDFLKTTLHRLYGKFLTYRAFIRKTINNVFYSFIYETERHKGIAELLEILGSIINGFAIPLKEEHKTFLLKALLPLHKVKSLPSYHPQLAYCVVQFLEKDSTLIQPIIHGLLKFWPRMHSSKEMMFLSEIEEILDVIEPADFKQLMGPLFTQLGKCVSSPHFQVAERALYYFNNEYLMKLIKDNAKEVMPIMYPALNKYGGSHWNKGVHGLIYNALKLFLEMDPKTFEECKQSYSQKHELEKQLYAEKAQQWKNVEIAARSNPVWPEVATIFGINQTEDEAKMEDEEADESKATVDLTIEELANLDVSGEPSSSTRRTSFNQKMSDLPPDDRVERALEEHQQRNSHLNTVKDSGC</sequence>
<accession>A0AAF3J776</accession>
<feature type="compositionally biased region" description="Basic and acidic residues" evidence="3">
    <location>
        <begin position="11"/>
        <end position="24"/>
    </location>
</feature>
<dbReference type="GO" id="GO:0005634">
    <property type="term" value="C:nucleus"/>
    <property type="evidence" value="ECO:0007669"/>
    <property type="project" value="TreeGrafter"/>
</dbReference>
<proteinExistence type="inferred from homology"/>
<dbReference type="Pfam" id="PF01603">
    <property type="entry name" value="B56"/>
    <property type="match status" value="1"/>
</dbReference>
<reference evidence="5" key="1">
    <citation type="submission" date="2024-02" db="UniProtKB">
        <authorList>
            <consortium name="WormBaseParasite"/>
        </authorList>
    </citation>
    <scope>IDENTIFICATION</scope>
</reference>
<evidence type="ECO:0000256" key="2">
    <source>
        <dbReference type="PIRNR" id="PIRNR028043"/>
    </source>
</evidence>
<dbReference type="GO" id="GO:0072542">
    <property type="term" value="F:protein phosphatase activator activity"/>
    <property type="evidence" value="ECO:0007669"/>
    <property type="project" value="TreeGrafter"/>
</dbReference>
<dbReference type="FunFam" id="1.25.10.10:FF:000010">
    <property type="entry name" value="Serine/threonine-protein phosphatase 2A 56 kDa regulatory subunit"/>
    <property type="match status" value="1"/>
</dbReference>
<feature type="compositionally biased region" description="Polar residues" evidence="3">
    <location>
        <begin position="528"/>
        <end position="542"/>
    </location>
</feature>
<dbReference type="InterPro" id="IPR016024">
    <property type="entry name" value="ARM-type_fold"/>
</dbReference>
<dbReference type="Proteomes" id="UP000887575">
    <property type="component" value="Unassembled WGS sequence"/>
</dbReference>
<protein>
    <recommendedName>
        <fullName evidence="2">Serine/threonine protein phosphatase 2A regulatory subunit</fullName>
    </recommendedName>
</protein>
<evidence type="ECO:0000256" key="1">
    <source>
        <dbReference type="ARBA" id="ARBA00009745"/>
    </source>
</evidence>
<dbReference type="GO" id="GO:0007165">
    <property type="term" value="P:signal transduction"/>
    <property type="evidence" value="ECO:0007669"/>
    <property type="project" value="InterPro"/>
</dbReference>
<feature type="compositionally biased region" description="Polar residues" evidence="3">
    <location>
        <begin position="562"/>
        <end position="573"/>
    </location>
</feature>
<comment type="similarity">
    <text evidence="1">Belongs to the phosphatase 2A regulatory subunit B56 family.</text>
</comment>
<feature type="region of interest" description="Disordered" evidence="3">
    <location>
        <begin position="521"/>
        <end position="573"/>
    </location>
</feature>
<feature type="region of interest" description="Disordered" evidence="3">
    <location>
        <begin position="1"/>
        <end position="49"/>
    </location>
</feature>
<name>A0AAF3J776_9BILA</name>
<dbReference type="PIRSF" id="PIRSF028043">
    <property type="entry name" value="PP2A_B56"/>
    <property type="match status" value="1"/>
</dbReference>
<dbReference type="InterPro" id="IPR011989">
    <property type="entry name" value="ARM-like"/>
</dbReference>
<dbReference type="SUPFAM" id="SSF48371">
    <property type="entry name" value="ARM repeat"/>
    <property type="match status" value="1"/>
</dbReference>
<dbReference type="GO" id="GO:0000159">
    <property type="term" value="C:protein phosphatase type 2A complex"/>
    <property type="evidence" value="ECO:0007669"/>
    <property type="project" value="UniProtKB-UniRule"/>
</dbReference>